<dbReference type="InterPro" id="IPR036034">
    <property type="entry name" value="PDZ_sf"/>
</dbReference>
<evidence type="ECO:0000313" key="11">
    <source>
        <dbReference type="Proteomes" id="UP000198284"/>
    </source>
</evidence>
<keyword evidence="11" id="KW-1185">Reference proteome</keyword>
<dbReference type="AlphaFoldDB" id="A0A239GKW4"/>
<evidence type="ECO:0000256" key="3">
    <source>
        <dbReference type="ARBA" id="ARBA00022801"/>
    </source>
</evidence>
<feature type="signal peptide" evidence="8">
    <location>
        <begin position="1"/>
        <end position="25"/>
    </location>
</feature>
<dbReference type="SUPFAM" id="SSF50156">
    <property type="entry name" value="PDZ domain-like"/>
    <property type="match status" value="1"/>
</dbReference>
<feature type="domain" description="Peptidase M48" evidence="9">
    <location>
        <begin position="215"/>
        <end position="356"/>
    </location>
</feature>
<evidence type="ECO:0000256" key="4">
    <source>
        <dbReference type="ARBA" id="ARBA00022833"/>
    </source>
</evidence>
<evidence type="ECO:0000256" key="5">
    <source>
        <dbReference type="ARBA" id="ARBA00023049"/>
    </source>
</evidence>
<dbReference type="EMBL" id="FZOT01000005">
    <property type="protein sequence ID" value="SNS69418.1"/>
    <property type="molecule type" value="Genomic_DNA"/>
</dbReference>
<name>A0A239GKW4_9BURK</name>
<dbReference type="GO" id="GO:0046872">
    <property type="term" value="F:metal ion binding"/>
    <property type="evidence" value="ECO:0007669"/>
    <property type="project" value="UniProtKB-KW"/>
</dbReference>
<comment type="similarity">
    <text evidence="6">Belongs to the peptidase M48 family.</text>
</comment>
<gene>
    <name evidence="10" type="ORF">SAMN06265795_10567</name>
</gene>
<dbReference type="Gene3D" id="2.30.42.10">
    <property type="match status" value="1"/>
</dbReference>
<dbReference type="CDD" id="cd07342">
    <property type="entry name" value="M48C_Oma1_like"/>
    <property type="match status" value="1"/>
</dbReference>
<reference evidence="10 11" key="1">
    <citation type="submission" date="2017-06" db="EMBL/GenBank/DDBJ databases">
        <authorList>
            <person name="Kim H.J."/>
            <person name="Triplett B.A."/>
        </authorList>
    </citation>
    <scope>NUCLEOTIDE SEQUENCE [LARGE SCALE GENOMIC DNA]</scope>
    <source>
        <strain evidence="10 11">U15</strain>
    </source>
</reference>
<evidence type="ECO:0000256" key="7">
    <source>
        <dbReference type="SAM" id="MobiDB-lite"/>
    </source>
</evidence>
<sequence>MQAQNRHNPAPASRATRASSLPALAAALLLAACASTAPQQGAAPAAGPASLPAAPAAAAPAGTSREEAALRNLVDQQDRLYRVAAPLLVNNSDLCRKNARNLLGFTAKNKYSYSADFVRPAEKLFGMNDSLKVMGVLEGSGAAKAGLRRGDDLISIEDRELPRGDNAERQAATILGPLITGRSSVRMLVSRNGSSQPLTVPLTYACAFGIELGNSDNVNAYDDGFRVLITRGMLNAVGNDEELAYVIAKEMAHNILMHASRQRMSATAGGIIDNLIRLHPDMTGMAGMAGLKAMPQELDATADRLSLYLLARAGYSIDGTASFWQRMATQYPASMLNAYTALHPATAYRVAAMQKTAVDVKTKKAARKPLMP</sequence>
<dbReference type="GO" id="GO:0016020">
    <property type="term" value="C:membrane"/>
    <property type="evidence" value="ECO:0007669"/>
    <property type="project" value="TreeGrafter"/>
</dbReference>
<keyword evidence="3 6" id="KW-0378">Hydrolase</keyword>
<keyword evidence="1 6" id="KW-0645">Protease</keyword>
<dbReference type="RefSeq" id="WP_089399226.1">
    <property type="nucleotide sequence ID" value="NZ_FZOT01000005.1"/>
</dbReference>
<evidence type="ECO:0000256" key="6">
    <source>
        <dbReference type="RuleBase" id="RU003983"/>
    </source>
</evidence>
<evidence type="ECO:0000256" key="8">
    <source>
        <dbReference type="SAM" id="SignalP"/>
    </source>
</evidence>
<dbReference type="GO" id="GO:0051603">
    <property type="term" value="P:proteolysis involved in protein catabolic process"/>
    <property type="evidence" value="ECO:0007669"/>
    <property type="project" value="TreeGrafter"/>
</dbReference>
<evidence type="ECO:0000259" key="9">
    <source>
        <dbReference type="Pfam" id="PF01435"/>
    </source>
</evidence>
<dbReference type="OrthoDB" id="8775841at2"/>
<dbReference type="PROSITE" id="PS51257">
    <property type="entry name" value="PROKAR_LIPOPROTEIN"/>
    <property type="match status" value="1"/>
</dbReference>
<dbReference type="PANTHER" id="PTHR22726">
    <property type="entry name" value="METALLOENDOPEPTIDASE OMA1"/>
    <property type="match status" value="1"/>
</dbReference>
<dbReference type="InterPro" id="IPR051156">
    <property type="entry name" value="Mito/Outer_Membr_Metalloprot"/>
</dbReference>
<evidence type="ECO:0000256" key="1">
    <source>
        <dbReference type="ARBA" id="ARBA00022670"/>
    </source>
</evidence>
<dbReference type="Pfam" id="PF01435">
    <property type="entry name" value="Peptidase_M48"/>
    <property type="match status" value="1"/>
</dbReference>
<dbReference type="GO" id="GO:0004222">
    <property type="term" value="F:metalloendopeptidase activity"/>
    <property type="evidence" value="ECO:0007669"/>
    <property type="project" value="InterPro"/>
</dbReference>
<organism evidence="10 11">
    <name type="scientific">Noviherbaspirillum humi</name>
    <dbReference type="NCBI Taxonomy" id="1688639"/>
    <lineage>
        <taxon>Bacteria</taxon>
        <taxon>Pseudomonadati</taxon>
        <taxon>Pseudomonadota</taxon>
        <taxon>Betaproteobacteria</taxon>
        <taxon>Burkholderiales</taxon>
        <taxon>Oxalobacteraceae</taxon>
        <taxon>Noviherbaspirillum</taxon>
    </lineage>
</organism>
<keyword evidence="4 6" id="KW-0862">Zinc</keyword>
<feature type="region of interest" description="Disordered" evidence="7">
    <location>
        <begin position="41"/>
        <end position="62"/>
    </location>
</feature>
<dbReference type="Proteomes" id="UP000198284">
    <property type="component" value="Unassembled WGS sequence"/>
</dbReference>
<evidence type="ECO:0000256" key="2">
    <source>
        <dbReference type="ARBA" id="ARBA00022723"/>
    </source>
</evidence>
<keyword evidence="5 6" id="KW-0482">Metalloprotease</keyword>
<comment type="cofactor">
    <cofactor evidence="6">
        <name>Zn(2+)</name>
        <dbReference type="ChEBI" id="CHEBI:29105"/>
    </cofactor>
    <text evidence="6">Binds 1 zinc ion per subunit.</text>
</comment>
<accession>A0A239GKW4</accession>
<dbReference type="InterPro" id="IPR001915">
    <property type="entry name" value="Peptidase_M48"/>
</dbReference>
<keyword evidence="2" id="KW-0479">Metal-binding</keyword>
<feature type="chain" id="PRO_5012647346" evidence="8">
    <location>
        <begin position="26"/>
        <end position="372"/>
    </location>
</feature>
<dbReference type="PANTHER" id="PTHR22726:SF1">
    <property type="entry name" value="METALLOENDOPEPTIDASE OMA1, MITOCHONDRIAL"/>
    <property type="match status" value="1"/>
</dbReference>
<proteinExistence type="inferred from homology"/>
<keyword evidence="8" id="KW-0732">Signal</keyword>
<evidence type="ECO:0000313" key="10">
    <source>
        <dbReference type="EMBL" id="SNS69418.1"/>
    </source>
</evidence>
<protein>
    <submittedName>
        <fullName evidence="10">Peptidase family M48</fullName>
    </submittedName>
</protein>